<sequence>MRTFSRSSYNLRHLSESNDDEGIKRPNRQKSLHLWRSTSLINLVGNSNKNKSPVYESTPVTKSLNKYGSLNSLSSLHSTKSDIDLSIGRSFVGSMNVKVIKVKGLGGKSSAYCTLELDNERIQTHTARSSLEPTWNKNYVLSLFEWDNRELSACSLLAWLIICYHLKPWMIPFILLVIFVFFWFYTRVKDGNIFNDIASNRNSEIGSTENQKDTKGLSYKINDMQETIMTVSHVLDIVVTLVEKIKILLFFRMPFLSYVFMLLLGVVSATLYFMSFNYLLMLFGIYKFMRKYLNPDRILNNDLLDFVSRIPNNSELKDWEELNVPEPNQ</sequence>
<feature type="transmembrane region" description="Helical" evidence="3">
    <location>
        <begin position="169"/>
        <end position="186"/>
    </location>
</feature>
<keyword evidence="6" id="KW-1185">Reference proteome</keyword>
<dbReference type="EMBL" id="OW152817">
    <property type="protein sequence ID" value="CAH2068634.1"/>
    <property type="molecule type" value="Genomic_DNA"/>
</dbReference>
<dbReference type="InterPro" id="IPR000008">
    <property type="entry name" value="C2_dom"/>
</dbReference>
<dbReference type="Proteomes" id="UP000837857">
    <property type="component" value="Chromosome 5"/>
</dbReference>
<dbReference type="Gene3D" id="2.60.40.150">
    <property type="entry name" value="C2 domain"/>
    <property type="match status" value="1"/>
</dbReference>
<accession>A0ABN8J004</accession>
<feature type="non-terminal residue" evidence="5">
    <location>
        <position position="1"/>
    </location>
</feature>
<protein>
    <recommendedName>
        <fullName evidence="4">C2 domain-containing protein</fullName>
    </recommendedName>
</protein>
<evidence type="ECO:0000313" key="5">
    <source>
        <dbReference type="EMBL" id="CAH2068634.1"/>
    </source>
</evidence>
<keyword evidence="3" id="KW-0812">Transmembrane</keyword>
<evidence type="ECO:0000259" key="4">
    <source>
        <dbReference type="Pfam" id="PF00168"/>
    </source>
</evidence>
<dbReference type="PANTHER" id="PTHR45911">
    <property type="entry name" value="C2 DOMAIN-CONTAINING PROTEIN"/>
    <property type="match status" value="1"/>
</dbReference>
<evidence type="ECO:0000313" key="6">
    <source>
        <dbReference type="Proteomes" id="UP000837857"/>
    </source>
</evidence>
<feature type="transmembrane region" description="Helical" evidence="3">
    <location>
        <begin position="258"/>
        <end position="283"/>
    </location>
</feature>
<organism evidence="5 6">
    <name type="scientific">Iphiclides podalirius</name>
    <name type="common">scarce swallowtail</name>
    <dbReference type="NCBI Taxonomy" id="110791"/>
    <lineage>
        <taxon>Eukaryota</taxon>
        <taxon>Metazoa</taxon>
        <taxon>Ecdysozoa</taxon>
        <taxon>Arthropoda</taxon>
        <taxon>Hexapoda</taxon>
        <taxon>Insecta</taxon>
        <taxon>Pterygota</taxon>
        <taxon>Neoptera</taxon>
        <taxon>Endopterygota</taxon>
        <taxon>Lepidoptera</taxon>
        <taxon>Glossata</taxon>
        <taxon>Ditrysia</taxon>
        <taxon>Papilionoidea</taxon>
        <taxon>Papilionidae</taxon>
        <taxon>Papilioninae</taxon>
        <taxon>Iphiclides</taxon>
    </lineage>
</organism>
<keyword evidence="2" id="KW-0106">Calcium</keyword>
<reference evidence="5" key="1">
    <citation type="submission" date="2022-03" db="EMBL/GenBank/DDBJ databases">
        <authorList>
            <person name="Martin H S."/>
        </authorList>
    </citation>
    <scope>NUCLEOTIDE SEQUENCE</scope>
</reference>
<keyword evidence="1" id="KW-0479">Metal-binding</keyword>
<gene>
    <name evidence="5" type="ORF">IPOD504_LOCUS14468</name>
</gene>
<dbReference type="SUPFAM" id="SSF49562">
    <property type="entry name" value="C2 domain (Calcium/lipid-binding domain, CaLB)"/>
    <property type="match status" value="1"/>
</dbReference>
<keyword evidence="3" id="KW-1133">Transmembrane helix</keyword>
<name>A0ABN8J004_9NEOP</name>
<keyword evidence="3" id="KW-0472">Membrane</keyword>
<dbReference type="PANTHER" id="PTHR45911:SF4">
    <property type="entry name" value="MULTIPLE C2 AND TRANSMEMBRANE DOMAIN-CONTAINING PROTEIN"/>
    <property type="match status" value="1"/>
</dbReference>
<evidence type="ECO:0000256" key="1">
    <source>
        <dbReference type="ARBA" id="ARBA00022723"/>
    </source>
</evidence>
<feature type="domain" description="C2" evidence="4">
    <location>
        <begin position="94"/>
        <end position="150"/>
    </location>
</feature>
<dbReference type="Pfam" id="PF00168">
    <property type="entry name" value="C2"/>
    <property type="match status" value="1"/>
</dbReference>
<evidence type="ECO:0000256" key="2">
    <source>
        <dbReference type="ARBA" id="ARBA00022837"/>
    </source>
</evidence>
<dbReference type="InterPro" id="IPR035892">
    <property type="entry name" value="C2_domain_sf"/>
</dbReference>
<proteinExistence type="predicted"/>
<evidence type="ECO:0000256" key="3">
    <source>
        <dbReference type="SAM" id="Phobius"/>
    </source>
</evidence>